<reference evidence="1" key="1">
    <citation type="journal article" date="2003" name="Genome Biol.">
        <title>An integrated gene annotation and transcriptional profiling approach towards the full gene content of the Drosophila genome.</title>
        <authorList>
            <person name="Hild M."/>
            <person name="Beckmann B."/>
            <person name="Haas S.A."/>
            <person name="Koch B."/>
            <person name="Solovyev V."/>
            <person name="Busold C."/>
            <person name="Fellenberg K."/>
            <person name="Boutros M."/>
            <person name="Vingron M."/>
            <person name="Sauer F."/>
            <person name="Hoheisel J.D."/>
            <person name="Paro R."/>
        </authorList>
    </citation>
    <scope>NUCLEOTIDE SEQUENCE</scope>
</reference>
<protein>
    <submittedName>
        <fullName evidence="1">HDC06489</fullName>
    </submittedName>
</protein>
<name>Q6IGF0_DROME</name>
<dbReference type="EMBL" id="BK003816">
    <property type="protein sequence ID" value="DAA02514.1"/>
    <property type="molecule type" value="Genomic_DNA"/>
</dbReference>
<accession>Q6IGF0</accession>
<sequence>MTNEVGYLWSQLRKQAPPLRLCPSLARKVGWFWQELGTKLSPADVGQVDLFGITPPAQRAAGVIAELAELRAEQEGVSWPNGCPK</sequence>
<dbReference type="AlphaFoldDB" id="Q6IGF0"/>
<proteinExistence type="predicted"/>
<gene>
    <name evidence="1" type="ORF">HDC06489</name>
</gene>
<evidence type="ECO:0000313" key="1">
    <source>
        <dbReference type="EMBL" id="DAA02514.1"/>
    </source>
</evidence>
<organism evidence="1">
    <name type="scientific">Drosophila melanogaster</name>
    <name type="common">Fruit fly</name>
    <dbReference type="NCBI Taxonomy" id="7227"/>
    <lineage>
        <taxon>Eukaryota</taxon>
        <taxon>Metazoa</taxon>
        <taxon>Ecdysozoa</taxon>
        <taxon>Arthropoda</taxon>
        <taxon>Hexapoda</taxon>
        <taxon>Insecta</taxon>
        <taxon>Pterygota</taxon>
        <taxon>Neoptera</taxon>
        <taxon>Endopterygota</taxon>
        <taxon>Diptera</taxon>
        <taxon>Brachycera</taxon>
        <taxon>Muscomorpha</taxon>
        <taxon>Ephydroidea</taxon>
        <taxon>Drosophilidae</taxon>
        <taxon>Drosophila</taxon>
        <taxon>Sophophora</taxon>
    </lineage>
</organism>